<evidence type="ECO:0000313" key="2">
    <source>
        <dbReference type="Proteomes" id="UP000708208"/>
    </source>
</evidence>
<organism evidence="1 2">
    <name type="scientific">Allacma fusca</name>
    <dbReference type="NCBI Taxonomy" id="39272"/>
    <lineage>
        <taxon>Eukaryota</taxon>
        <taxon>Metazoa</taxon>
        <taxon>Ecdysozoa</taxon>
        <taxon>Arthropoda</taxon>
        <taxon>Hexapoda</taxon>
        <taxon>Collembola</taxon>
        <taxon>Symphypleona</taxon>
        <taxon>Sminthuridae</taxon>
        <taxon>Allacma</taxon>
    </lineage>
</organism>
<dbReference type="Proteomes" id="UP000708208">
    <property type="component" value="Unassembled WGS sequence"/>
</dbReference>
<sequence length="27" mass="3074">IFRPKEKNPGYFAGMNPKPTHAFKLAL</sequence>
<proteinExistence type="predicted"/>
<name>A0A8J2JLF0_9HEXA</name>
<protein>
    <submittedName>
        <fullName evidence="1">Uncharacterized protein</fullName>
    </submittedName>
</protein>
<keyword evidence="2" id="KW-1185">Reference proteome</keyword>
<gene>
    <name evidence="1" type="ORF">AFUS01_LOCUS11375</name>
</gene>
<evidence type="ECO:0000313" key="1">
    <source>
        <dbReference type="EMBL" id="CAG7722216.1"/>
    </source>
</evidence>
<dbReference type="AlphaFoldDB" id="A0A8J2JLF0"/>
<feature type="non-terminal residue" evidence="1">
    <location>
        <position position="1"/>
    </location>
</feature>
<reference evidence="1" key="1">
    <citation type="submission" date="2021-06" db="EMBL/GenBank/DDBJ databases">
        <authorList>
            <person name="Hodson N. C."/>
            <person name="Mongue J. A."/>
            <person name="Jaron S. K."/>
        </authorList>
    </citation>
    <scope>NUCLEOTIDE SEQUENCE</scope>
</reference>
<comment type="caution">
    <text evidence="1">The sequence shown here is derived from an EMBL/GenBank/DDBJ whole genome shotgun (WGS) entry which is preliminary data.</text>
</comment>
<dbReference type="EMBL" id="CAJVCH010087326">
    <property type="protein sequence ID" value="CAG7722216.1"/>
    <property type="molecule type" value="Genomic_DNA"/>
</dbReference>
<accession>A0A8J2JLF0</accession>